<accession>A0ACB8FSK8</accession>
<comment type="caution">
    <text evidence="1">The sequence shown here is derived from an EMBL/GenBank/DDBJ whole genome shotgun (WGS) entry which is preliminary data.</text>
</comment>
<evidence type="ECO:0000313" key="1">
    <source>
        <dbReference type="EMBL" id="KAH8008478.1"/>
    </source>
</evidence>
<gene>
    <name evidence="1" type="ORF">K3G42_029731</name>
</gene>
<dbReference type="Proteomes" id="UP000827872">
    <property type="component" value="Linkage Group LG06"/>
</dbReference>
<dbReference type="EMBL" id="CM037619">
    <property type="protein sequence ID" value="KAH8008478.1"/>
    <property type="molecule type" value="Genomic_DNA"/>
</dbReference>
<name>A0ACB8FSK8_9SAUR</name>
<organism evidence="1 2">
    <name type="scientific">Sphaerodactylus townsendi</name>
    <dbReference type="NCBI Taxonomy" id="933632"/>
    <lineage>
        <taxon>Eukaryota</taxon>
        <taxon>Metazoa</taxon>
        <taxon>Chordata</taxon>
        <taxon>Craniata</taxon>
        <taxon>Vertebrata</taxon>
        <taxon>Euteleostomi</taxon>
        <taxon>Lepidosauria</taxon>
        <taxon>Squamata</taxon>
        <taxon>Bifurcata</taxon>
        <taxon>Gekkota</taxon>
        <taxon>Sphaerodactylidae</taxon>
        <taxon>Sphaerodactylus</taxon>
    </lineage>
</organism>
<protein>
    <submittedName>
        <fullName evidence="1">Uncharacterized protein</fullName>
    </submittedName>
</protein>
<reference evidence="1" key="1">
    <citation type="submission" date="2021-08" db="EMBL/GenBank/DDBJ databases">
        <title>The first chromosome-level gecko genome reveals the dynamic sex chromosomes of Neotropical dwarf geckos (Sphaerodactylidae: Sphaerodactylus).</title>
        <authorList>
            <person name="Pinto B.J."/>
            <person name="Keating S.E."/>
            <person name="Gamble T."/>
        </authorList>
    </citation>
    <scope>NUCLEOTIDE SEQUENCE</scope>
    <source>
        <strain evidence="1">TG3544</strain>
    </source>
</reference>
<keyword evidence="2" id="KW-1185">Reference proteome</keyword>
<evidence type="ECO:0000313" key="2">
    <source>
        <dbReference type="Proteomes" id="UP000827872"/>
    </source>
</evidence>
<sequence length="78" mass="8874">MAAEVRLKKLEELALDRSVVGLETLVDLLLCVHHELSTSPLAQEKYIMEFLQWVSKPDSPPHGSLSPKKLYFSQPKTR</sequence>
<proteinExistence type="predicted"/>